<dbReference type="EMBL" id="BJUB01000008">
    <property type="protein sequence ID" value="GEK22100.1"/>
    <property type="molecule type" value="Genomic_DNA"/>
</dbReference>
<keyword evidence="4" id="KW-1185">Reference proteome</keyword>
<feature type="domain" description="Solute-binding protein family 3/N-terminal" evidence="2">
    <location>
        <begin position="56"/>
        <end position="284"/>
    </location>
</feature>
<dbReference type="Gene3D" id="3.40.190.10">
    <property type="entry name" value="Periplasmic binding protein-like II"/>
    <property type="match status" value="2"/>
</dbReference>
<dbReference type="PANTHER" id="PTHR35936:SF19">
    <property type="entry name" value="AMINO-ACID-BINDING PROTEIN YXEM-RELATED"/>
    <property type="match status" value="1"/>
</dbReference>
<evidence type="ECO:0000313" key="4">
    <source>
        <dbReference type="Proteomes" id="UP000321118"/>
    </source>
</evidence>
<evidence type="ECO:0000256" key="1">
    <source>
        <dbReference type="ARBA" id="ARBA00022729"/>
    </source>
</evidence>
<dbReference type="CDD" id="cd13530">
    <property type="entry name" value="PBP2_peptides_like"/>
    <property type="match status" value="1"/>
</dbReference>
<accession>A0A510VA17</accession>
<dbReference type="PANTHER" id="PTHR35936">
    <property type="entry name" value="MEMBRANE-BOUND LYTIC MUREIN TRANSGLYCOSYLASE F"/>
    <property type="match status" value="1"/>
</dbReference>
<keyword evidence="1" id="KW-0732">Signal</keyword>
<gene>
    <name evidence="3" type="ORF">CXY01_26200</name>
</gene>
<dbReference type="AlphaFoldDB" id="A0A510VA17"/>
<name>A0A510VA17_9CELL</name>
<evidence type="ECO:0000259" key="2">
    <source>
        <dbReference type="SMART" id="SM00062"/>
    </source>
</evidence>
<protein>
    <submittedName>
        <fullName evidence="3">Amino acid ABC transporter substrate-binding protein</fullName>
    </submittedName>
</protein>
<reference evidence="3 4" key="1">
    <citation type="submission" date="2019-07" db="EMBL/GenBank/DDBJ databases">
        <title>Whole genome shotgun sequence of Cellulomonas xylanilytica NBRC 101102.</title>
        <authorList>
            <person name="Hosoyama A."/>
            <person name="Uohara A."/>
            <person name="Ohji S."/>
            <person name="Ichikawa N."/>
        </authorList>
    </citation>
    <scope>NUCLEOTIDE SEQUENCE [LARGE SCALE GENOMIC DNA]</scope>
    <source>
        <strain evidence="3 4">NBRC 101102</strain>
    </source>
</reference>
<comment type="caution">
    <text evidence="3">The sequence shown here is derived from an EMBL/GenBank/DDBJ whole genome shotgun (WGS) entry which is preliminary data.</text>
</comment>
<evidence type="ECO:0000313" key="3">
    <source>
        <dbReference type="EMBL" id="GEK22100.1"/>
    </source>
</evidence>
<sequence>MPDAPTTPPEHAVRTARWTTLAAVAALALAACAPTDDAGSSDDATDGALSTVKDGVLTIATSDPAYEPWVVDNDPSSGKGFESAVAYAVADELGFDEDHVEWTVASFDQIIAPGAKDFDVAINQVSISDERKANLDFSSPYYTTTQAVVTLEGSAGAAATTLADLKGLKIGAMVGTTSLTAAQDTIDPTTPVSPFNDNDQVKQALTAGLVDAIVVDLPTALYITAAELDGGILLGQLPDSAGGDEFGLVLDKGSALTGPVTDAVDALREDGTLGDLEAEWLTDAAGAPVLQ</sequence>
<dbReference type="Pfam" id="PF00497">
    <property type="entry name" value="SBP_bac_3"/>
    <property type="match status" value="1"/>
</dbReference>
<dbReference type="Proteomes" id="UP000321118">
    <property type="component" value="Unassembled WGS sequence"/>
</dbReference>
<organism evidence="3 4">
    <name type="scientific">Cellulomonas xylanilytica</name>
    <dbReference type="NCBI Taxonomy" id="233583"/>
    <lineage>
        <taxon>Bacteria</taxon>
        <taxon>Bacillati</taxon>
        <taxon>Actinomycetota</taxon>
        <taxon>Actinomycetes</taxon>
        <taxon>Micrococcales</taxon>
        <taxon>Cellulomonadaceae</taxon>
        <taxon>Cellulomonas</taxon>
    </lineage>
</organism>
<dbReference type="SUPFAM" id="SSF53850">
    <property type="entry name" value="Periplasmic binding protein-like II"/>
    <property type="match status" value="1"/>
</dbReference>
<proteinExistence type="predicted"/>
<dbReference type="SMART" id="SM00062">
    <property type="entry name" value="PBPb"/>
    <property type="match status" value="1"/>
</dbReference>
<dbReference type="InterPro" id="IPR001638">
    <property type="entry name" value="Solute-binding_3/MltF_N"/>
</dbReference>